<dbReference type="GO" id="GO:0005524">
    <property type="term" value="F:ATP binding"/>
    <property type="evidence" value="ECO:0007669"/>
    <property type="project" value="UniProtKB-KW"/>
</dbReference>
<proteinExistence type="predicted"/>
<keyword evidence="10" id="KW-1185">Reference proteome</keyword>
<dbReference type="InterPro" id="IPR045864">
    <property type="entry name" value="aa-tRNA-synth_II/BPL/LPL"/>
</dbReference>
<dbReference type="EMBL" id="WVUD01000004">
    <property type="protein sequence ID" value="MYL82334.1"/>
    <property type="molecule type" value="Genomic_DNA"/>
</dbReference>
<keyword evidence="6" id="KW-0067">ATP-binding</keyword>
<dbReference type="GO" id="GO:0016979">
    <property type="term" value="F:lipoate-protein ligase activity"/>
    <property type="evidence" value="ECO:0007669"/>
    <property type="project" value="UniProtKB-EC"/>
</dbReference>
<dbReference type="PROSITE" id="PS51733">
    <property type="entry name" value="BPL_LPL_CATALYTIC"/>
    <property type="match status" value="1"/>
</dbReference>
<dbReference type="SUPFAM" id="SSF82649">
    <property type="entry name" value="SufE/NifU"/>
    <property type="match status" value="1"/>
</dbReference>
<comment type="pathway">
    <text evidence="1">Protein modification; protein lipoylation via exogenous pathway; protein N(6)-(lipoyl)lysine from lipoate: step 2/2.</text>
</comment>
<gene>
    <name evidence="9" type="ORF">GTA51_04175</name>
</gene>
<dbReference type="NCBIfam" id="TIGR00545">
    <property type="entry name" value="lipoyltrans"/>
    <property type="match status" value="1"/>
</dbReference>
<organism evidence="9 10">
    <name type="scientific">Solidesulfovibrio aerotolerans</name>
    <dbReference type="NCBI Taxonomy" id="295255"/>
    <lineage>
        <taxon>Bacteria</taxon>
        <taxon>Pseudomonadati</taxon>
        <taxon>Thermodesulfobacteriota</taxon>
        <taxon>Desulfovibrionia</taxon>
        <taxon>Desulfovibrionales</taxon>
        <taxon>Desulfovibrionaceae</taxon>
        <taxon>Solidesulfovibrio</taxon>
    </lineage>
</organism>
<dbReference type="GO" id="GO:0009249">
    <property type="term" value="P:protein lipoylation"/>
    <property type="evidence" value="ECO:0007669"/>
    <property type="project" value="InterPro"/>
</dbReference>
<keyword evidence="5" id="KW-0547">Nucleotide-binding</keyword>
<dbReference type="Pfam" id="PF21948">
    <property type="entry name" value="LplA-B_cat"/>
    <property type="match status" value="1"/>
</dbReference>
<protein>
    <recommendedName>
        <fullName evidence="3">lipoate--protein ligase</fullName>
        <ecNumber evidence="3">6.3.1.20</ecNumber>
    </recommendedName>
</protein>
<dbReference type="AlphaFoldDB" id="A0A7C9MU28"/>
<dbReference type="Pfam" id="PF10437">
    <property type="entry name" value="Lip_prot_lig_C"/>
    <property type="match status" value="1"/>
</dbReference>
<dbReference type="PANTHER" id="PTHR12561:SF3">
    <property type="entry name" value="LIPOYLTRANSFERASE 1, MITOCHONDRIAL"/>
    <property type="match status" value="1"/>
</dbReference>
<comment type="pathway">
    <text evidence="2">Protein modification; protein lipoylation via exogenous pathway; protein N(6)-(lipoyl)lysine from lipoate: step 1/2.</text>
</comment>
<dbReference type="UniPathway" id="UPA00537">
    <property type="reaction ID" value="UER00594"/>
</dbReference>
<dbReference type="PANTHER" id="PTHR12561">
    <property type="entry name" value="LIPOATE-PROTEIN LIGASE"/>
    <property type="match status" value="1"/>
</dbReference>
<evidence type="ECO:0000256" key="5">
    <source>
        <dbReference type="ARBA" id="ARBA00022741"/>
    </source>
</evidence>
<accession>A0A7C9MU28</accession>
<evidence type="ECO:0000256" key="6">
    <source>
        <dbReference type="ARBA" id="ARBA00022840"/>
    </source>
</evidence>
<dbReference type="CDD" id="cd16443">
    <property type="entry name" value="LplA"/>
    <property type="match status" value="1"/>
</dbReference>
<evidence type="ECO:0000259" key="8">
    <source>
        <dbReference type="PROSITE" id="PS51733"/>
    </source>
</evidence>
<dbReference type="OrthoDB" id="9787898at2"/>
<evidence type="ECO:0000256" key="7">
    <source>
        <dbReference type="ARBA" id="ARBA00048037"/>
    </source>
</evidence>
<dbReference type="Gene3D" id="3.30.390.50">
    <property type="entry name" value="CO dehydrogenase flavoprotein, C-terminal domain"/>
    <property type="match status" value="1"/>
</dbReference>
<dbReference type="InterPro" id="IPR004143">
    <property type="entry name" value="BPL_LPL_catalytic"/>
</dbReference>
<evidence type="ECO:0000256" key="3">
    <source>
        <dbReference type="ARBA" id="ARBA00012367"/>
    </source>
</evidence>
<dbReference type="RefSeq" id="WP_160958946.1">
    <property type="nucleotide sequence ID" value="NZ_WVUD01000004.1"/>
</dbReference>
<comment type="catalytic activity">
    <reaction evidence="7">
        <text>L-lysyl-[lipoyl-carrier protein] + (R)-lipoate + ATP = N(6)-[(R)-lipoyl]-L-lysyl-[lipoyl-carrier protein] + AMP + diphosphate + H(+)</text>
        <dbReference type="Rhea" id="RHEA:49288"/>
        <dbReference type="Rhea" id="RHEA-COMP:10500"/>
        <dbReference type="Rhea" id="RHEA-COMP:10502"/>
        <dbReference type="ChEBI" id="CHEBI:15378"/>
        <dbReference type="ChEBI" id="CHEBI:29969"/>
        <dbReference type="ChEBI" id="CHEBI:30616"/>
        <dbReference type="ChEBI" id="CHEBI:33019"/>
        <dbReference type="ChEBI" id="CHEBI:83088"/>
        <dbReference type="ChEBI" id="CHEBI:83099"/>
        <dbReference type="ChEBI" id="CHEBI:456215"/>
        <dbReference type="EC" id="6.3.1.20"/>
    </reaction>
</comment>
<dbReference type="Proteomes" id="UP000482487">
    <property type="component" value="Unassembled WGS sequence"/>
</dbReference>
<evidence type="ECO:0000256" key="2">
    <source>
        <dbReference type="ARBA" id="ARBA00005124"/>
    </source>
</evidence>
<dbReference type="EC" id="6.3.1.20" evidence="3"/>
<dbReference type="GO" id="GO:0005737">
    <property type="term" value="C:cytoplasm"/>
    <property type="evidence" value="ECO:0007669"/>
    <property type="project" value="TreeGrafter"/>
</dbReference>
<name>A0A7C9MU28_9BACT</name>
<dbReference type="GO" id="GO:0017118">
    <property type="term" value="F:lipoyltransferase activity"/>
    <property type="evidence" value="ECO:0007669"/>
    <property type="project" value="TreeGrafter"/>
</dbReference>
<feature type="domain" description="BPL/LPL catalytic" evidence="8">
    <location>
        <begin position="24"/>
        <end position="211"/>
    </location>
</feature>
<evidence type="ECO:0000256" key="4">
    <source>
        <dbReference type="ARBA" id="ARBA00022598"/>
    </source>
</evidence>
<evidence type="ECO:0000313" key="9">
    <source>
        <dbReference type="EMBL" id="MYL82334.1"/>
    </source>
</evidence>
<comment type="caution">
    <text evidence="9">The sequence shown here is derived from an EMBL/GenBank/DDBJ whole genome shotgun (WGS) entry which is preliminary data.</text>
</comment>
<dbReference type="InterPro" id="IPR019491">
    <property type="entry name" value="Lipoate_protein_ligase_C"/>
</dbReference>
<evidence type="ECO:0000256" key="1">
    <source>
        <dbReference type="ARBA" id="ARBA00005085"/>
    </source>
</evidence>
<dbReference type="Gene3D" id="3.30.930.10">
    <property type="entry name" value="Bira Bifunctional Protein, Domain 2"/>
    <property type="match status" value="1"/>
</dbReference>
<dbReference type="InterPro" id="IPR004562">
    <property type="entry name" value="LipoylTrfase_LipoateP_Ligase"/>
</dbReference>
<dbReference type="SUPFAM" id="SSF55681">
    <property type="entry name" value="Class II aaRS and biotin synthetases"/>
    <property type="match status" value="1"/>
</dbReference>
<evidence type="ECO:0000313" key="10">
    <source>
        <dbReference type="Proteomes" id="UP000482487"/>
    </source>
</evidence>
<sequence length="325" mass="35771">MRFIELAHTDPAANLAAEEWLLRQSTEDVFMLWRNAPAVIVGRNQNTRGQINEAFVRQRAIPVVRRLTGGGAVFHDLGNVNFTFISLGESDRDIDFRRFTAPIIEALAALGVPCTFEGRNDLAIDGKKISGNAQFVLKDRVLHHGTLLFSAAMADLSGALRVDPVKYRDKAVKSIPKRVTNIAAHLPEPMAVEAFMAHVMNHVCGGGARQARGLCAAEQSAVSLLAERKYRAYDWNYGASPHYAFTKTSRTKGGVVEVHLDSVQGRITAVRLYGDYFGRRSVAELEDRLLGCPHDRDALAARLAGVPLGEYLRDVDVATLLDCLF</sequence>
<reference evidence="9 10" key="1">
    <citation type="submission" date="2020-01" db="EMBL/GenBank/DDBJ databases">
        <title>Genome sequence of Desulfovibrio aerotolerans DSM 16695(T).</title>
        <authorList>
            <person name="Karnachuk O."/>
            <person name="Avakyan M."/>
            <person name="Mardanov A."/>
            <person name="Kadnikov V."/>
            <person name="Ravin N."/>
        </authorList>
    </citation>
    <scope>NUCLEOTIDE SEQUENCE [LARGE SCALE GENOMIC DNA]</scope>
    <source>
        <strain evidence="9 10">DSM 16695</strain>
    </source>
</reference>
<keyword evidence="4 9" id="KW-0436">Ligase</keyword>